<keyword evidence="1" id="KW-0175">Coiled coil</keyword>
<dbReference type="AlphaFoldDB" id="A0A7D9I0H7"/>
<dbReference type="OrthoDB" id="5987460at2759"/>
<accession>A0A7D9I0H7</accession>
<evidence type="ECO:0000313" key="4">
    <source>
        <dbReference type="Proteomes" id="UP001152795"/>
    </source>
</evidence>
<evidence type="ECO:0000313" key="3">
    <source>
        <dbReference type="EMBL" id="CAB3994521.1"/>
    </source>
</evidence>
<dbReference type="GO" id="GO:0003964">
    <property type="term" value="F:RNA-directed DNA polymerase activity"/>
    <property type="evidence" value="ECO:0007669"/>
    <property type="project" value="UniProtKB-KW"/>
</dbReference>
<feature type="coiled-coil region" evidence="1">
    <location>
        <begin position="249"/>
        <end position="302"/>
    </location>
</feature>
<keyword evidence="3" id="KW-0695">RNA-directed DNA polymerase</keyword>
<feature type="compositionally biased region" description="Basic and acidic residues" evidence="2">
    <location>
        <begin position="434"/>
        <end position="445"/>
    </location>
</feature>
<protein>
    <submittedName>
        <fullName evidence="3">RNA-directed DNA polymerase from transposon X-element</fullName>
    </submittedName>
</protein>
<feature type="region of interest" description="Disordered" evidence="2">
    <location>
        <begin position="407"/>
        <end position="447"/>
    </location>
</feature>
<keyword evidence="3" id="KW-0808">Transferase</keyword>
<feature type="compositionally biased region" description="Basic residues" evidence="2">
    <location>
        <begin position="414"/>
        <end position="423"/>
    </location>
</feature>
<name>A0A7D9I0H7_PARCT</name>
<reference evidence="3" key="1">
    <citation type="submission" date="2020-04" db="EMBL/GenBank/DDBJ databases">
        <authorList>
            <person name="Alioto T."/>
            <person name="Alioto T."/>
            <person name="Gomez Garrido J."/>
        </authorList>
    </citation>
    <scope>NUCLEOTIDE SEQUENCE</scope>
    <source>
        <strain evidence="3">A484AB</strain>
    </source>
</reference>
<evidence type="ECO:0000256" key="2">
    <source>
        <dbReference type="SAM" id="MobiDB-lite"/>
    </source>
</evidence>
<dbReference type="Proteomes" id="UP001152795">
    <property type="component" value="Unassembled WGS sequence"/>
</dbReference>
<evidence type="ECO:0000256" key="1">
    <source>
        <dbReference type="SAM" id="Coils"/>
    </source>
</evidence>
<gene>
    <name evidence="3" type="ORF">PACLA_8A075120</name>
</gene>
<keyword evidence="3" id="KW-0548">Nucleotidyltransferase</keyword>
<proteinExistence type="predicted"/>
<keyword evidence="4" id="KW-1185">Reference proteome</keyword>
<dbReference type="EMBL" id="CACRXK020002481">
    <property type="protein sequence ID" value="CAB3994521.1"/>
    <property type="molecule type" value="Genomic_DNA"/>
</dbReference>
<sequence>MDTEVSQEHHGRTSQCTKSTRNLIRDKIINQSKEWSPYVLESQQTCSLSDNLSILQGRETVFNDPRRKEKLRGLQAILQEMLLEEPFDVNNQKKVGFMAFDDAFALYMGFQSTQDFSHQAKYNFQCAILHPNTGLCVNILVIPGSREKVIILCPDRSLDFTFLYDFLVKHFYSDRKEEFTKEEIDIVLDSVTSEWDKQVVKYILCRTRTAEEMKLLGVKQETTEKIRDRVPLVLEEVRHSSAVVNNEVSENISNKIEKLESKIQAKKKLLLRKSKSWTKVRQDELQDEIEACEDRVKELQDLQVGKSKSHRQRLQQMRRRRAKRHLLMNRVGKRKLGGQGRKPLIDSDTEEQIAKAIEDKATYHGRRHNTTMYTNRRVKVADLPLIANHFLSQKGKRLVRSKTTVWNRSEPRRKNSRQAKLHLGKGYFCTRKPPKTESSENESTHHQRAHVNNVKMFFFSNKMARNRKYCFCRSIDDKAYIRPGTGEAMNNARNQRILTPSAEERARKLPLHDWPEQKVNITPSAHRIFTKVGQDIDGSEKLITEEDEHCEDANGEEKYHPSFRSICAQLHDAAFLFMDMSEQKDIERAKAGDRDNPHTQYERKRLTRLKARIQEALDDNFEQIDNVGKTVFAARVQPLVQDLTSALTEVDRYIEDPRESCSLLEKIQFCVYCCRKLLDCLEELELPPIKPRWCDLTDAGPGVGVSNLEVRFRDAEMARIWNSDYRIRVHRAREDSGQGEAERTNAAVGDAVIDGGTIKWDYFQRFDDLSDEEVQNMTLSSYEQYEDNRMERNAWRVSQDIASRIDDAPVLSSYIKSLVTEKEQDSFFFNKDQLQEFGRASDVQKQNVTGYHYFSKISGYIDSHYEKGELYMEFLKDGCTRDAGKPCTTCSSGWIGPVLERIPRPFPDETTFKYKSVFESPGSSAEDEPRPPDDFLPRVQIKSWFGQGNLDSEEKIAEFSKWFIVPSELVKSYIDHLKHLNYTKQLRSVAAEQERQRRKDKKYEEYNWEELLLTGGL</sequence>
<comment type="caution">
    <text evidence="3">The sequence shown here is derived from an EMBL/GenBank/DDBJ whole genome shotgun (WGS) entry which is preliminary data.</text>
</comment>
<organism evidence="3 4">
    <name type="scientific">Paramuricea clavata</name>
    <name type="common">Red gorgonian</name>
    <name type="synonym">Violescent sea-whip</name>
    <dbReference type="NCBI Taxonomy" id="317549"/>
    <lineage>
        <taxon>Eukaryota</taxon>
        <taxon>Metazoa</taxon>
        <taxon>Cnidaria</taxon>
        <taxon>Anthozoa</taxon>
        <taxon>Octocorallia</taxon>
        <taxon>Malacalcyonacea</taxon>
        <taxon>Plexauridae</taxon>
        <taxon>Paramuricea</taxon>
    </lineage>
</organism>